<comment type="caution">
    <text evidence="2">The sequence shown here is derived from an EMBL/GenBank/DDBJ whole genome shotgun (WGS) entry which is preliminary data.</text>
</comment>
<protein>
    <submittedName>
        <fullName evidence="2">Uncharacterized protein</fullName>
    </submittedName>
</protein>
<feature type="compositionally biased region" description="Low complexity" evidence="1">
    <location>
        <begin position="130"/>
        <end position="154"/>
    </location>
</feature>
<feature type="region of interest" description="Disordered" evidence="1">
    <location>
        <begin position="74"/>
        <end position="160"/>
    </location>
</feature>
<evidence type="ECO:0000256" key="1">
    <source>
        <dbReference type="SAM" id="MobiDB-lite"/>
    </source>
</evidence>
<feature type="region of interest" description="Disordered" evidence="1">
    <location>
        <begin position="21"/>
        <end position="55"/>
    </location>
</feature>
<accession>A0ABQ1CBM9</accession>
<reference evidence="2 3" key="1">
    <citation type="journal article" date="2019" name="Emerg. Microbes Infect.">
        <title>Comprehensive subspecies identification of 175 nontuberculous mycobacteria species based on 7547 genomic profiles.</title>
        <authorList>
            <person name="Matsumoto Y."/>
            <person name="Kinjo T."/>
            <person name="Motooka D."/>
            <person name="Nabeya D."/>
            <person name="Jung N."/>
            <person name="Uechi K."/>
            <person name="Horii T."/>
            <person name="Iida T."/>
            <person name="Fujita J."/>
            <person name="Nakamura S."/>
        </authorList>
    </citation>
    <scope>NUCLEOTIDE SEQUENCE [LARGE SCALE GENOMIC DNA]</scope>
    <source>
        <strain evidence="2 3">JCM 18565</strain>
    </source>
</reference>
<dbReference type="EMBL" id="BLKX01000001">
    <property type="protein sequence ID" value="GFG81722.1"/>
    <property type="molecule type" value="Genomic_DNA"/>
</dbReference>
<gene>
    <name evidence="2" type="ORF">MPRG_49980</name>
</gene>
<keyword evidence="3" id="KW-1185">Reference proteome</keyword>
<dbReference type="Proteomes" id="UP000465240">
    <property type="component" value="Unassembled WGS sequence"/>
</dbReference>
<name>A0ABQ1CBM9_9MYCO</name>
<proteinExistence type="predicted"/>
<organism evidence="2 3">
    <name type="scientific">Mycobacterium paragordonae</name>
    <dbReference type="NCBI Taxonomy" id="1389713"/>
    <lineage>
        <taxon>Bacteria</taxon>
        <taxon>Bacillati</taxon>
        <taxon>Actinomycetota</taxon>
        <taxon>Actinomycetes</taxon>
        <taxon>Mycobacteriales</taxon>
        <taxon>Mycobacteriaceae</taxon>
        <taxon>Mycobacterium</taxon>
    </lineage>
</organism>
<evidence type="ECO:0000313" key="2">
    <source>
        <dbReference type="EMBL" id="GFG81722.1"/>
    </source>
</evidence>
<sequence length="160" mass="16679">MPVARSPRPCRRCRTACRRPGRATCGALPTGRADRTEGSGRRPGQTGTAQTTDPAGAYCRCRSPWSLRPLPVAAHRRAAGPGRCHPPGALPTGRADRTEGGGRRPGQTGTAQTTDRRCRLTAGAGRPGRPGRAAGCRTARAAGGRATRAALPTGRADRPR</sequence>
<evidence type="ECO:0000313" key="3">
    <source>
        <dbReference type="Proteomes" id="UP000465240"/>
    </source>
</evidence>